<protein>
    <submittedName>
        <fullName evidence="1">Uncharacterized protein</fullName>
    </submittedName>
</protein>
<keyword evidence="2" id="KW-1185">Reference proteome</keyword>
<accession>A0A5M5D588</accession>
<evidence type="ECO:0000313" key="2">
    <source>
        <dbReference type="Proteomes" id="UP000473905"/>
    </source>
</evidence>
<sequence>MDLSSRDFVDTVLSESDIYRLQGILRNVESAVKLRVGTDPMDFYLRHVSEHEMRTVESLVMSRKLVLDKMFQATAHEMEIFVSQNNRLLDLTNRMYHRTAQMYRMSLANMSMYLDGEDCDVEGKLVYSYNDSNSVLKYEEDRIYQSDFDYMIELVSLLMEKSRHRVVEIESAIVSYSPEFVPSMTEEELGCVNTLDDGETWVEGCLMRPELDSVCVCHAVHDICTHKDYSIPDLLRMDDFFVDVCLTNSARNKTNYDGKK</sequence>
<evidence type="ECO:0000313" key="1">
    <source>
        <dbReference type="EMBL" id="KAA4096188.1"/>
    </source>
</evidence>
<dbReference type="Proteomes" id="UP000473905">
    <property type="component" value="Unassembled WGS sequence"/>
</dbReference>
<name>A0A5M5D588_BACOV</name>
<dbReference type="AlphaFoldDB" id="A0A5M5D588"/>
<reference evidence="1 2" key="1">
    <citation type="journal article" date="2019" name="Nat. Med.">
        <title>A library of human gut bacterial isolates paired with longitudinal multiomics data enables mechanistic microbiome research.</title>
        <authorList>
            <person name="Poyet M."/>
            <person name="Groussin M."/>
            <person name="Gibbons S.M."/>
            <person name="Avila-Pacheco J."/>
            <person name="Jiang X."/>
            <person name="Kearney S.M."/>
            <person name="Perrotta A.R."/>
            <person name="Berdy B."/>
            <person name="Zhao S."/>
            <person name="Lieberman T.D."/>
            <person name="Swanson P.K."/>
            <person name="Smith M."/>
            <person name="Roesemann S."/>
            <person name="Alexander J.E."/>
            <person name="Rich S.A."/>
            <person name="Livny J."/>
            <person name="Vlamakis H."/>
            <person name="Clish C."/>
            <person name="Bullock K."/>
            <person name="Deik A."/>
            <person name="Scott J."/>
            <person name="Pierce K.A."/>
            <person name="Xavier R.J."/>
            <person name="Alm E.J."/>
        </authorList>
    </citation>
    <scope>NUCLEOTIDE SEQUENCE [LARGE SCALE GENOMIC DNA]</scope>
    <source>
        <strain evidence="1 2">BIOML-A134</strain>
    </source>
</reference>
<organism evidence="1 2">
    <name type="scientific">Bacteroides ovatus</name>
    <dbReference type="NCBI Taxonomy" id="28116"/>
    <lineage>
        <taxon>Bacteria</taxon>
        <taxon>Pseudomonadati</taxon>
        <taxon>Bacteroidota</taxon>
        <taxon>Bacteroidia</taxon>
        <taxon>Bacteroidales</taxon>
        <taxon>Bacteroidaceae</taxon>
        <taxon>Bacteroides</taxon>
    </lineage>
</organism>
<proteinExistence type="predicted"/>
<comment type="caution">
    <text evidence="1">The sequence shown here is derived from an EMBL/GenBank/DDBJ whole genome shotgun (WGS) entry which is preliminary data.</text>
</comment>
<gene>
    <name evidence="1" type="ORF">F3D66_15190</name>
</gene>
<dbReference type="EMBL" id="VWKB01000020">
    <property type="protein sequence ID" value="KAA4096188.1"/>
    <property type="molecule type" value="Genomic_DNA"/>
</dbReference>